<dbReference type="AlphaFoldDB" id="A0A0L7QZ23"/>
<gene>
    <name evidence="3" type="ORF">WH47_01185</name>
</gene>
<evidence type="ECO:0000313" key="4">
    <source>
        <dbReference type="Proteomes" id="UP000053825"/>
    </source>
</evidence>
<feature type="region of interest" description="Disordered" evidence="1">
    <location>
        <begin position="1"/>
        <end position="79"/>
    </location>
</feature>
<evidence type="ECO:0000256" key="2">
    <source>
        <dbReference type="SAM" id="Phobius"/>
    </source>
</evidence>
<feature type="region of interest" description="Disordered" evidence="1">
    <location>
        <begin position="133"/>
        <end position="157"/>
    </location>
</feature>
<sequence>MTLAETRSKKDKPREARARQARTQPPARELEIMNRGKGRQAMKAETSKRRTREKASQVRKPIDKRKSAEATTLKRNGKSRLARVQPQVVTVILIKFLGYNAARHFTRNLYQVRIIYACFMQCFPIETEEQIDGGKEREKVSSKEEVKDSDKKGGTRAERRKLSFRESTIVIDDDSKNILFTVGNNTADERKGEEDGDMNDETRRKMMELALKQFVYNLCVHLVAYGACILIVITTIMTGYWLHMS</sequence>
<evidence type="ECO:0000256" key="1">
    <source>
        <dbReference type="SAM" id="MobiDB-lite"/>
    </source>
</evidence>
<keyword evidence="2" id="KW-0472">Membrane</keyword>
<feature type="compositionally biased region" description="Basic and acidic residues" evidence="1">
    <location>
        <begin position="1"/>
        <end position="18"/>
    </location>
</feature>
<accession>A0A0L7QZ23</accession>
<reference evidence="3 4" key="1">
    <citation type="submission" date="2015-07" db="EMBL/GenBank/DDBJ databases">
        <title>The genome of Habropoda laboriosa.</title>
        <authorList>
            <person name="Pan H."/>
            <person name="Kapheim K."/>
        </authorList>
    </citation>
    <scope>NUCLEOTIDE SEQUENCE [LARGE SCALE GENOMIC DNA]</scope>
    <source>
        <strain evidence="3">0110345459</strain>
    </source>
</reference>
<keyword evidence="2" id="KW-1133">Transmembrane helix</keyword>
<name>A0A0L7QZ23_9HYME</name>
<keyword evidence="4" id="KW-1185">Reference proteome</keyword>
<evidence type="ECO:0000313" key="3">
    <source>
        <dbReference type="EMBL" id="KOC63855.1"/>
    </source>
</evidence>
<feature type="transmembrane region" description="Helical" evidence="2">
    <location>
        <begin position="214"/>
        <end position="242"/>
    </location>
</feature>
<dbReference type="Proteomes" id="UP000053825">
    <property type="component" value="Unassembled WGS sequence"/>
</dbReference>
<feature type="compositionally biased region" description="Basic and acidic residues" evidence="1">
    <location>
        <begin position="45"/>
        <end position="68"/>
    </location>
</feature>
<dbReference type="EMBL" id="KQ414685">
    <property type="protein sequence ID" value="KOC63855.1"/>
    <property type="molecule type" value="Genomic_DNA"/>
</dbReference>
<organism evidence="3 4">
    <name type="scientific">Habropoda laboriosa</name>
    <dbReference type="NCBI Taxonomy" id="597456"/>
    <lineage>
        <taxon>Eukaryota</taxon>
        <taxon>Metazoa</taxon>
        <taxon>Ecdysozoa</taxon>
        <taxon>Arthropoda</taxon>
        <taxon>Hexapoda</taxon>
        <taxon>Insecta</taxon>
        <taxon>Pterygota</taxon>
        <taxon>Neoptera</taxon>
        <taxon>Endopterygota</taxon>
        <taxon>Hymenoptera</taxon>
        <taxon>Apocrita</taxon>
        <taxon>Aculeata</taxon>
        <taxon>Apoidea</taxon>
        <taxon>Anthophila</taxon>
        <taxon>Apidae</taxon>
        <taxon>Habropoda</taxon>
    </lineage>
</organism>
<proteinExistence type="predicted"/>
<protein>
    <submittedName>
        <fullName evidence="3">Uncharacterized protein</fullName>
    </submittedName>
</protein>
<keyword evidence="2" id="KW-0812">Transmembrane</keyword>